<evidence type="ECO:0000256" key="2">
    <source>
        <dbReference type="ARBA" id="ARBA00006175"/>
    </source>
</evidence>
<feature type="transmembrane region" description="Helical" evidence="9">
    <location>
        <begin position="278"/>
        <end position="298"/>
    </location>
</feature>
<comment type="similarity">
    <text evidence="2 8">Belongs to the MIP/aquaporin (TC 1.A.8) family.</text>
</comment>
<keyword evidence="5 8" id="KW-0812">Transmembrane</keyword>
<feature type="transmembrane region" description="Helical" evidence="9">
    <location>
        <begin position="116"/>
        <end position="133"/>
    </location>
</feature>
<evidence type="ECO:0000256" key="8">
    <source>
        <dbReference type="RuleBase" id="RU000477"/>
    </source>
</evidence>
<feature type="transmembrane region" description="Helical" evidence="9">
    <location>
        <begin position="34"/>
        <end position="54"/>
    </location>
</feature>
<dbReference type="PRINTS" id="PR00783">
    <property type="entry name" value="MINTRINSICP"/>
</dbReference>
<sequence>MSAAAIGKLDDVKTQAVQKTTAAYNWTRVFMRKYFISVRAVLGELLVTFLFIYVAASCSANLQRAGVKDPNSPALCVAFAAVALIYSFADISGAHFNPAVTVATMLRGLTHWVRGLFYIAAQLTGATLAILILDSELYPGVSAADLIVMYPSDAYDFAAYTVEALMTFILVFVIFATAFDTVDENKVVEEAPAVAMDGAAPMPLGSSGLPPPPNPIKSRPRLTVYTANAASKAGTAPLSIGLTLGVLCYVGSTVSGGAFNPARVFGAALVAGDFSEHWIYWMGDLSGAALAALVQLFFATKRTQQQATPTELTNLLPERV</sequence>
<dbReference type="Gene3D" id="1.20.1080.10">
    <property type="entry name" value="Glycerol uptake facilitator protein"/>
    <property type="match status" value="2"/>
</dbReference>
<name>A0ABQ8UVS4_9EUKA</name>
<dbReference type="SUPFAM" id="SSF81338">
    <property type="entry name" value="Aquaporin-like"/>
    <property type="match status" value="1"/>
</dbReference>
<keyword evidence="3 8" id="KW-0813">Transport</keyword>
<dbReference type="Pfam" id="PF00230">
    <property type="entry name" value="MIP"/>
    <property type="match status" value="2"/>
</dbReference>
<evidence type="ECO:0000313" key="11">
    <source>
        <dbReference type="Proteomes" id="UP001141327"/>
    </source>
</evidence>
<evidence type="ECO:0000256" key="4">
    <source>
        <dbReference type="ARBA" id="ARBA00022475"/>
    </source>
</evidence>
<dbReference type="EMBL" id="JAPMOS010000007">
    <property type="protein sequence ID" value="KAJ4461464.1"/>
    <property type="molecule type" value="Genomic_DNA"/>
</dbReference>
<gene>
    <name evidence="10" type="ORF">PAPYR_2035</name>
</gene>
<dbReference type="PROSITE" id="PS00221">
    <property type="entry name" value="MIP"/>
    <property type="match status" value="1"/>
</dbReference>
<keyword evidence="7 9" id="KW-0472">Membrane</keyword>
<feature type="transmembrane region" description="Helical" evidence="9">
    <location>
        <begin position="75"/>
        <end position="96"/>
    </location>
</feature>
<comment type="caution">
    <text evidence="10">The sequence shown here is derived from an EMBL/GenBank/DDBJ whole genome shotgun (WGS) entry which is preliminary data.</text>
</comment>
<organism evidence="10 11">
    <name type="scientific">Paratrimastix pyriformis</name>
    <dbReference type="NCBI Taxonomy" id="342808"/>
    <lineage>
        <taxon>Eukaryota</taxon>
        <taxon>Metamonada</taxon>
        <taxon>Preaxostyla</taxon>
        <taxon>Paratrimastigidae</taxon>
        <taxon>Paratrimastix</taxon>
    </lineage>
</organism>
<keyword evidence="11" id="KW-1185">Reference proteome</keyword>
<dbReference type="PANTHER" id="PTHR19139:SF199">
    <property type="entry name" value="MIP17260P"/>
    <property type="match status" value="1"/>
</dbReference>
<dbReference type="InterPro" id="IPR023271">
    <property type="entry name" value="Aquaporin-like"/>
</dbReference>
<evidence type="ECO:0000313" key="10">
    <source>
        <dbReference type="EMBL" id="KAJ4461464.1"/>
    </source>
</evidence>
<evidence type="ECO:0000256" key="1">
    <source>
        <dbReference type="ARBA" id="ARBA00004651"/>
    </source>
</evidence>
<evidence type="ECO:0000256" key="6">
    <source>
        <dbReference type="ARBA" id="ARBA00022989"/>
    </source>
</evidence>
<proteinExistence type="inferred from homology"/>
<dbReference type="InterPro" id="IPR034294">
    <property type="entry name" value="Aquaporin_transptr"/>
</dbReference>
<reference evidence="10" key="1">
    <citation type="journal article" date="2022" name="bioRxiv">
        <title>Genomics of Preaxostyla Flagellates Illuminates Evolutionary Transitions and the Path Towards Mitochondrial Loss.</title>
        <authorList>
            <person name="Novak L.V.F."/>
            <person name="Treitli S.C."/>
            <person name="Pyrih J."/>
            <person name="Halakuc P."/>
            <person name="Pipaliya S.V."/>
            <person name="Vacek V."/>
            <person name="Brzon O."/>
            <person name="Soukal P."/>
            <person name="Eme L."/>
            <person name="Dacks J.B."/>
            <person name="Karnkowska A."/>
            <person name="Elias M."/>
            <person name="Hampl V."/>
        </authorList>
    </citation>
    <scope>NUCLEOTIDE SEQUENCE</scope>
    <source>
        <strain evidence="10">RCP-MX</strain>
    </source>
</reference>
<evidence type="ECO:0000256" key="9">
    <source>
        <dbReference type="SAM" id="Phobius"/>
    </source>
</evidence>
<accession>A0ABQ8UVS4</accession>
<evidence type="ECO:0000256" key="5">
    <source>
        <dbReference type="ARBA" id="ARBA00022692"/>
    </source>
</evidence>
<feature type="transmembrane region" description="Helical" evidence="9">
    <location>
        <begin position="154"/>
        <end position="179"/>
    </location>
</feature>
<dbReference type="InterPro" id="IPR022357">
    <property type="entry name" value="MIP_CS"/>
</dbReference>
<evidence type="ECO:0000256" key="3">
    <source>
        <dbReference type="ARBA" id="ARBA00022448"/>
    </source>
</evidence>
<dbReference type="PANTHER" id="PTHR19139">
    <property type="entry name" value="AQUAPORIN TRANSPORTER"/>
    <property type="match status" value="1"/>
</dbReference>
<keyword evidence="6 9" id="KW-1133">Transmembrane helix</keyword>
<dbReference type="InterPro" id="IPR000425">
    <property type="entry name" value="MIP"/>
</dbReference>
<keyword evidence="4" id="KW-1003">Cell membrane</keyword>
<comment type="subcellular location">
    <subcellularLocation>
        <location evidence="1">Cell membrane</location>
        <topology evidence="1">Multi-pass membrane protein</topology>
    </subcellularLocation>
</comment>
<evidence type="ECO:0000256" key="7">
    <source>
        <dbReference type="ARBA" id="ARBA00023136"/>
    </source>
</evidence>
<dbReference type="Proteomes" id="UP001141327">
    <property type="component" value="Unassembled WGS sequence"/>
</dbReference>
<protein>
    <submittedName>
        <fullName evidence="10">MIP plasma membrane transporter</fullName>
    </submittedName>
</protein>